<dbReference type="AlphaFoldDB" id="A0A4Y8R7X6"/>
<dbReference type="GeneID" id="95682942"/>
<reference evidence="3 4" key="1">
    <citation type="submission" date="2019-03" db="EMBL/GenBank/DDBJ databases">
        <title>Cellulosimicrobium funkei JCM14302 Assembly.</title>
        <authorList>
            <person name="Dou T."/>
        </authorList>
    </citation>
    <scope>NUCLEOTIDE SEQUENCE [LARGE SCALE GENOMIC DNA]</scope>
    <source>
        <strain evidence="3 4">JCM 14302</strain>
    </source>
</reference>
<keyword evidence="3" id="KW-0255">Endonuclease</keyword>
<feature type="compositionally biased region" description="Polar residues" evidence="1">
    <location>
        <begin position="120"/>
        <end position="129"/>
    </location>
</feature>
<feature type="domain" description="HNH nuclease" evidence="2">
    <location>
        <begin position="180"/>
        <end position="229"/>
    </location>
</feature>
<keyword evidence="3" id="KW-0378">Hydrolase</keyword>
<protein>
    <submittedName>
        <fullName evidence="3">HNH endonuclease</fullName>
    </submittedName>
</protein>
<accession>A0A4Y8R7X6</accession>
<proteinExistence type="predicted"/>
<organism evidence="3 4">
    <name type="scientific">Cellulosimicrobium funkei</name>
    <dbReference type="NCBI Taxonomy" id="264251"/>
    <lineage>
        <taxon>Bacteria</taxon>
        <taxon>Bacillati</taxon>
        <taxon>Actinomycetota</taxon>
        <taxon>Actinomycetes</taxon>
        <taxon>Micrococcales</taxon>
        <taxon>Promicromonosporaceae</taxon>
        <taxon>Cellulosimicrobium</taxon>
    </lineage>
</organism>
<sequence>MTADRVKKDEYPRIIADYLGILPIEGAGGPWMSRQGTVMKEWLEAVGEAIDVPYQGEKVRTMAALVERVRGRWDSSTMSSKETRSGGGGNITERAFIALLEGLEADVPASMAARARELQHSVSRGQSAHGQGPAHVKSGRPFDATTPDRHDDDRAIRALLIRKGQPQFRAHLLVAYEGRCAVTACGVGEVLEAAHVVPYRLGGTYATSNGLLLRADLHTLFDTGLLAFDVDRRVVLHPRLSDSEYQPLVGVQVREPVDPSDRVPTEALIAHRKRVGL</sequence>
<dbReference type="GO" id="GO:0004519">
    <property type="term" value="F:endonuclease activity"/>
    <property type="evidence" value="ECO:0007669"/>
    <property type="project" value="UniProtKB-KW"/>
</dbReference>
<evidence type="ECO:0000313" key="4">
    <source>
        <dbReference type="Proteomes" id="UP000298003"/>
    </source>
</evidence>
<evidence type="ECO:0000313" key="3">
    <source>
        <dbReference type="EMBL" id="TFF17284.1"/>
    </source>
</evidence>
<dbReference type="Proteomes" id="UP000298003">
    <property type="component" value="Unassembled WGS sequence"/>
</dbReference>
<evidence type="ECO:0000259" key="2">
    <source>
        <dbReference type="Pfam" id="PF13391"/>
    </source>
</evidence>
<dbReference type="EMBL" id="SOZH01000001">
    <property type="protein sequence ID" value="TFF17284.1"/>
    <property type="molecule type" value="Genomic_DNA"/>
</dbReference>
<evidence type="ECO:0000256" key="1">
    <source>
        <dbReference type="SAM" id="MobiDB-lite"/>
    </source>
</evidence>
<dbReference type="Pfam" id="PF13391">
    <property type="entry name" value="HNH_2"/>
    <property type="match status" value="1"/>
</dbReference>
<keyword evidence="4" id="KW-1185">Reference proteome</keyword>
<dbReference type="InterPro" id="IPR003615">
    <property type="entry name" value="HNH_nuc"/>
</dbReference>
<dbReference type="RefSeq" id="WP_061268272.1">
    <property type="nucleotide sequence ID" value="NZ_SOZH01000001.1"/>
</dbReference>
<comment type="caution">
    <text evidence="3">The sequence shown here is derived from an EMBL/GenBank/DDBJ whole genome shotgun (WGS) entry which is preliminary data.</text>
</comment>
<name>A0A4Y8R7X6_9MICO</name>
<feature type="region of interest" description="Disordered" evidence="1">
    <location>
        <begin position="120"/>
        <end position="149"/>
    </location>
</feature>
<gene>
    <name evidence="3" type="ORF">E1O70_00320</name>
</gene>
<keyword evidence="3" id="KW-0540">Nuclease</keyword>